<keyword evidence="4 7" id="KW-1133">Transmembrane helix</keyword>
<evidence type="ECO:0000256" key="3">
    <source>
        <dbReference type="ARBA" id="ARBA00022692"/>
    </source>
</evidence>
<dbReference type="InterPro" id="IPR037185">
    <property type="entry name" value="EmrE-like"/>
</dbReference>
<dbReference type="GO" id="GO:0046964">
    <property type="term" value="F:3'-phosphoadenosine 5'-phosphosulfate transmembrane transporter activity"/>
    <property type="evidence" value="ECO:0007669"/>
    <property type="project" value="TreeGrafter"/>
</dbReference>
<feature type="transmembrane region" description="Helical" evidence="7">
    <location>
        <begin position="236"/>
        <end position="256"/>
    </location>
</feature>
<evidence type="ECO:0000256" key="6">
    <source>
        <dbReference type="SAM" id="MobiDB-lite"/>
    </source>
</evidence>
<organism evidence="8">
    <name type="scientific">Cladocopium goreaui</name>
    <dbReference type="NCBI Taxonomy" id="2562237"/>
    <lineage>
        <taxon>Eukaryota</taxon>
        <taxon>Sar</taxon>
        <taxon>Alveolata</taxon>
        <taxon>Dinophyceae</taxon>
        <taxon>Suessiales</taxon>
        <taxon>Symbiodiniaceae</taxon>
        <taxon>Cladocopium</taxon>
    </lineage>
</organism>
<dbReference type="Proteomes" id="UP001152797">
    <property type="component" value="Unassembled WGS sequence"/>
</dbReference>
<feature type="transmembrane region" description="Helical" evidence="7">
    <location>
        <begin position="86"/>
        <end position="107"/>
    </location>
</feature>
<evidence type="ECO:0000256" key="7">
    <source>
        <dbReference type="SAM" id="Phobius"/>
    </source>
</evidence>
<feature type="transmembrane region" description="Helical" evidence="7">
    <location>
        <begin position="292"/>
        <end position="311"/>
    </location>
</feature>
<protein>
    <submittedName>
        <fullName evidence="9">Sugar phosphate transporter domain-containing protein</fullName>
    </submittedName>
</protein>
<comment type="subcellular location">
    <subcellularLocation>
        <location evidence="1">Membrane</location>
        <topology evidence="1">Multi-pass membrane protein</topology>
    </subcellularLocation>
</comment>
<name>A0A9P1G589_9DINO</name>
<keyword evidence="3 7" id="KW-0812">Transmembrane</keyword>
<feature type="transmembrane region" description="Helical" evidence="7">
    <location>
        <begin position="208"/>
        <end position="224"/>
    </location>
</feature>
<evidence type="ECO:0000313" key="10">
    <source>
        <dbReference type="Proteomes" id="UP001152797"/>
    </source>
</evidence>
<comment type="caution">
    <text evidence="8">The sequence shown here is derived from an EMBL/GenBank/DDBJ whole genome shotgun (WGS) entry which is preliminary data.</text>
</comment>
<evidence type="ECO:0000256" key="1">
    <source>
        <dbReference type="ARBA" id="ARBA00004141"/>
    </source>
</evidence>
<feature type="transmembrane region" description="Helical" evidence="7">
    <location>
        <begin position="12"/>
        <end position="31"/>
    </location>
</feature>
<feature type="transmembrane region" description="Helical" evidence="7">
    <location>
        <begin position="168"/>
        <end position="187"/>
    </location>
</feature>
<evidence type="ECO:0000256" key="2">
    <source>
        <dbReference type="ARBA" id="ARBA00022448"/>
    </source>
</evidence>
<feature type="transmembrane region" description="Helical" evidence="7">
    <location>
        <begin position="138"/>
        <end position="156"/>
    </location>
</feature>
<keyword evidence="2" id="KW-0813">Transport</keyword>
<dbReference type="Pfam" id="PF08449">
    <property type="entry name" value="UAA"/>
    <property type="match status" value="1"/>
</dbReference>
<feature type="region of interest" description="Disordered" evidence="6">
    <location>
        <begin position="395"/>
        <end position="443"/>
    </location>
</feature>
<evidence type="ECO:0000313" key="9">
    <source>
        <dbReference type="EMBL" id="CAL4785612.1"/>
    </source>
</evidence>
<dbReference type="EMBL" id="CAMXCT030002458">
    <property type="protein sequence ID" value="CAL4785612.1"/>
    <property type="molecule type" value="Genomic_DNA"/>
</dbReference>
<dbReference type="SUPFAM" id="SSF103481">
    <property type="entry name" value="Multidrug resistance efflux transporter EmrE"/>
    <property type="match status" value="1"/>
</dbReference>
<dbReference type="GO" id="GO:0000139">
    <property type="term" value="C:Golgi membrane"/>
    <property type="evidence" value="ECO:0007669"/>
    <property type="project" value="TreeGrafter"/>
</dbReference>
<dbReference type="EMBL" id="CAMXCT020002458">
    <property type="protein sequence ID" value="CAL1151675.1"/>
    <property type="molecule type" value="Genomic_DNA"/>
</dbReference>
<reference evidence="9 10" key="2">
    <citation type="submission" date="2024-05" db="EMBL/GenBank/DDBJ databases">
        <authorList>
            <person name="Chen Y."/>
            <person name="Shah S."/>
            <person name="Dougan E. K."/>
            <person name="Thang M."/>
            <person name="Chan C."/>
        </authorList>
    </citation>
    <scope>NUCLEOTIDE SEQUENCE [LARGE SCALE GENOMIC DNA]</scope>
</reference>
<evidence type="ECO:0000256" key="5">
    <source>
        <dbReference type="ARBA" id="ARBA00023136"/>
    </source>
</evidence>
<proteinExistence type="predicted"/>
<dbReference type="InterPro" id="IPR013657">
    <property type="entry name" value="SCL35B1-4/HUT1"/>
</dbReference>
<dbReference type="EMBL" id="CAMXCT010002458">
    <property type="protein sequence ID" value="CAI3998300.1"/>
    <property type="molecule type" value="Genomic_DNA"/>
</dbReference>
<keyword evidence="5 7" id="KW-0472">Membrane</keyword>
<feature type="transmembrane region" description="Helical" evidence="7">
    <location>
        <begin position="43"/>
        <end position="65"/>
    </location>
</feature>
<dbReference type="AlphaFoldDB" id="A0A9P1G589"/>
<sequence>MVDGARHAKNRNIAIYAVVSFLSTVLLEILLEGATRNSGGNSHSLIVALFLTLGEFVGCCIWSKVAGGNLIDRPSQKLDLNFWKPYVGMSALLLLGSGLPNLAVHWVQYPLKVTIKSSKLMLAMAVAAACGNDRHYSLSEYFVSFLLVVGNLSFSFGSGRTDAPTHLAVLGVVLLLAASLMDVLAVNAQQRMMQKDMVSPMSLMLRQNFIGLVGCSILALIVFASSEESLTNDWQQVLWCMFSVGLCTGMSAWANTHLVNEAGSVGQARISSFRKLATLILSYILFPKPFDRWRGVCIAMVVVSLGLLHSLNRRAKDTPKNASAANDQAKIVPLNNSQLPMQDIDLEAAISGQDKPKNAALNNQVKIVPLNGNSQLPIKDVDLESYGQDRDLEATPLIASSGPLPRCGSGGSESDTTSPDSIDGSDSQDEKNDLGMGDGGKLP</sequence>
<dbReference type="GO" id="GO:0005789">
    <property type="term" value="C:endoplasmic reticulum membrane"/>
    <property type="evidence" value="ECO:0007669"/>
    <property type="project" value="TreeGrafter"/>
</dbReference>
<evidence type="ECO:0000256" key="4">
    <source>
        <dbReference type="ARBA" id="ARBA00022989"/>
    </source>
</evidence>
<gene>
    <name evidence="8" type="ORF">C1SCF055_LOCUS24612</name>
</gene>
<dbReference type="PANTHER" id="PTHR10778">
    <property type="entry name" value="SOLUTE CARRIER FAMILY 35 MEMBER B"/>
    <property type="match status" value="1"/>
</dbReference>
<evidence type="ECO:0000313" key="8">
    <source>
        <dbReference type="EMBL" id="CAI3998300.1"/>
    </source>
</evidence>
<accession>A0A9P1G589</accession>
<keyword evidence="10" id="KW-1185">Reference proteome</keyword>
<reference evidence="8" key="1">
    <citation type="submission" date="2022-10" db="EMBL/GenBank/DDBJ databases">
        <authorList>
            <person name="Chen Y."/>
            <person name="Dougan E. K."/>
            <person name="Chan C."/>
            <person name="Rhodes N."/>
            <person name="Thang M."/>
        </authorList>
    </citation>
    <scope>NUCLEOTIDE SEQUENCE</scope>
</reference>
<dbReference type="PANTHER" id="PTHR10778:SF8">
    <property type="entry name" value="ADENOSINE 3'-PHOSPHO 5'-PHOSPHOSULFATE TRANSPORTER 2"/>
    <property type="match status" value="1"/>
</dbReference>